<gene>
    <name evidence="1" type="ORF">NCGR_LOCUS59393</name>
</gene>
<dbReference type="AlphaFoldDB" id="A0A811RZ45"/>
<dbReference type="PANTHER" id="PTHR31210:SF68">
    <property type="entry name" value="OS06G0727800 PROTEIN"/>
    <property type="match status" value="1"/>
</dbReference>
<name>A0A811RZ45_9POAL</name>
<proteinExistence type="predicted"/>
<dbReference type="InterPro" id="IPR007877">
    <property type="entry name" value="DUF707"/>
</dbReference>
<dbReference type="PANTHER" id="PTHR31210">
    <property type="entry name" value="OS06G0731900 PROTEIN"/>
    <property type="match status" value="1"/>
</dbReference>
<evidence type="ECO:0000313" key="1">
    <source>
        <dbReference type="EMBL" id="CAD6335295.1"/>
    </source>
</evidence>
<keyword evidence="2" id="KW-1185">Reference proteome</keyword>
<evidence type="ECO:0000313" key="2">
    <source>
        <dbReference type="Proteomes" id="UP000604825"/>
    </source>
</evidence>
<dbReference type="OrthoDB" id="658422at2759"/>
<organism evidence="1 2">
    <name type="scientific">Miscanthus lutarioriparius</name>
    <dbReference type="NCBI Taxonomy" id="422564"/>
    <lineage>
        <taxon>Eukaryota</taxon>
        <taxon>Viridiplantae</taxon>
        <taxon>Streptophyta</taxon>
        <taxon>Embryophyta</taxon>
        <taxon>Tracheophyta</taxon>
        <taxon>Spermatophyta</taxon>
        <taxon>Magnoliopsida</taxon>
        <taxon>Liliopsida</taxon>
        <taxon>Poales</taxon>
        <taxon>Poaceae</taxon>
        <taxon>PACMAD clade</taxon>
        <taxon>Panicoideae</taxon>
        <taxon>Andropogonodae</taxon>
        <taxon>Andropogoneae</taxon>
        <taxon>Saccharinae</taxon>
        <taxon>Miscanthus</taxon>
    </lineage>
</organism>
<comment type="caution">
    <text evidence="1">The sequence shown here is derived from an EMBL/GenBank/DDBJ whole genome shotgun (WGS) entry which is preliminary data.</text>
</comment>
<dbReference type="Proteomes" id="UP000604825">
    <property type="component" value="Unassembled WGS sequence"/>
</dbReference>
<protein>
    <submittedName>
        <fullName evidence="1">Uncharacterized protein</fullName>
    </submittedName>
</protein>
<reference evidence="1" key="1">
    <citation type="submission" date="2020-10" db="EMBL/GenBank/DDBJ databases">
        <authorList>
            <person name="Han B."/>
            <person name="Lu T."/>
            <person name="Zhao Q."/>
            <person name="Huang X."/>
            <person name="Zhao Y."/>
        </authorList>
    </citation>
    <scope>NUCLEOTIDE SEQUENCE</scope>
</reference>
<sequence length="93" mass="10705">MAPLFGREAWACVWRMVQNDLVHGWGLDWNFWRCVDDPEAQIGVVDAQFVVHRGVATLLAQGKAEDGGGVRERQWAEFHAFTWRLQDVEEKAH</sequence>
<dbReference type="Pfam" id="PF05212">
    <property type="entry name" value="DUF707"/>
    <property type="match status" value="1"/>
</dbReference>
<dbReference type="EMBL" id="CAJGYO010000018">
    <property type="protein sequence ID" value="CAD6335295.1"/>
    <property type="molecule type" value="Genomic_DNA"/>
</dbReference>
<accession>A0A811RZ45</accession>